<keyword evidence="1" id="KW-0732">Signal</keyword>
<feature type="chain" id="PRO_5023110648" description="Copper resistance protein" evidence="1">
    <location>
        <begin position="29"/>
        <end position="136"/>
    </location>
</feature>
<dbReference type="AlphaFoldDB" id="A0A5C7G3H8"/>
<protein>
    <recommendedName>
        <fullName evidence="4">Copper resistance protein</fullName>
    </recommendedName>
</protein>
<gene>
    <name evidence="2" type="ORF">FVD38_16935</name>
</gene>
<feature type="signal peptide" evidence="1">
    <location>
        <begin position="1"/>
        <end position="28"/>
    </location>
</feature>
<evidence type="ECO:0000313" key="3">
    <source>
        <dbReference type="Proteomes" id="UP000321413"/>
    </source>
</evidence>
<reference evidence="2 3" key="1">
    <citation type="submission" date="2019-08" db="EMBL/GenBank/DDBJ databases">
        <title>Massilia golmudensis sp. nov., isolated from sand in the Qinghai-Tibetan Plateau.</title>
        <authorList>
            <person name="Zhang B."/>
        </authorList>
    </citation>
    <scope>NUCLEOTIDE SEQUENCE [LARGE SCALE GENOMIC DNA]</scope>
    <source>
        <strain evidence="2 3">GEM5</strain>
    </source>
</reference>
<proteinExistence type="predicted"/>
<dbReference type="PROSITE" id="PS51257">
    <property type="entry name" value="PROKAR_LIPOPROTEIN"/>
    <property type="match status" value="1"/>
</dbReference>
<sequence>MKNLSRPSRLFAATITLFSILFMQLAVAAYACPALSVQHESEVARMSAYVPPDEMPACHEMDLVQPSLCHAYHQADNQSLDKPGVPPLQPFLAVGFGLPLLPLDVAYRPDSTPANPPFLTRTTSPPLAIRHCCFRI</sequence>
<dbReference type="EMBL" id="VPFD01000018">
    <property type="protein sequence ID" value="TXF98359.1"/>
    <property type="molecule type" value="Genomic_DNA"/>
</dbReference>
<organism evidence="2 3">
    <name type="scientific">Massilia arenae</name>
    <dbReference type="NCBI Taxonomy" id="2603288"/>
    <lineage>
        <taxon>Bacteria</taxon>
        <taxon>Pseudomonadati</taxon>
        <taxon>Pseudomonadota</taxon>
        <taxon>Betaproteobacteria</taxon>
        <taxon>Burkholderiales</taxon>
        <taxon>Oxalobacteraceae</taxon>
        <taxon>Telluria group</taxon>
        <taxon>Massilia</taxon>
    </lineage>
</organism>
<keyword evidence="3" id="KW-1185">Reference proteome</keyword>
<dbReference type="Proteomes" id="UP000321413">
    <property type="component" value="Unassembled WGS sequence"/>
</dbReference>
<name>A0A5C7G3H8_9BURK</name>
<dbReference type="RefSeq" id="WP_147935900.1">
    <property type="nucleotide sequence ID" value="NZ_VPFD01000018.1"/>
</dbReference>
<evidence type="ECO:0000256" key="1">
    <source>
        <dbReference type="SAM" id="SignalP"/>
    </source>
</evidence>
<accession>A0A5C7G3H8</accession>
<evidence type="ECO:0000313" key="2">
    <source>
        <dbReference type="EMBL" id="TXF98359.1"/>
    </source>
</evidence>
<evidence type="ECO:0008006" key="4">
    <source>
        <dbReference type="Google" id="ProtNLM"/>
    </source>
</evidence>
<comment type="caution">
    <text evidence="2">The sequence shown here is derived from an EMBL/GenBank/DDBJ whole genome shotgun (WGS) entry which is preliminary data.</text>
</comment>